<gene>
    <name evidence="3" type="ORF">HMPREF1090_02908</name>
</gene>
<dbReference type="GeneID" id="57961574"/>
<evidence type="ECO:0000313" key="3">
    <source>
        <dbReference type="EMBL" id="ENZ13403.1"/>
    </source>
</evidence>
<dbReference type="RefSeq" id="WP_002588243.1">
    <property type="nucleotide sequence ID" value="NZ_KB851022.1"/>
</dbReference>
<dbReference type="PATRIC" id="fig|999408.3.peg.3143"/>
<keyword evidence="3" id="KW-0378">Hydrolase</keyword>
<accession>A0A0E2HA72</accession>
<dbReference type="EMBL" id="AGYR01000033">
    <property type="protein sequence ID" value="ENZ13403.1"/>
    <property type="molecule type" value="Genomic_DNA"/>
</dbReference>
<evidence type="ECO:0000256" key="1">
    <source>
        <dbReference type="SAM" id="Coils"/>
    </source>
</evidence>
<dbReference type="SUPFAM" id="SSF101262">
    <property type="entry name" value="Methenyltetrahydrofolate cyclohydrolase-like"/>
    <property type="match status" value="1"/>
</dbReference>
<feature type="coiled-coil region" evidence="1">
    <location>
        <begin position="168"/>
        <end position="198"/>
    </location>
</feature>
<dbReference type="GO" id="GO:0016787">
    <property type="term" value="F:hydrolase activity"/>
    <property type="evidence" value="ECO:0007669"/>
    <property type="project" value="UniProtKB-KW"/>
</dbReference>
<protein>
    <submittedName>
        <fullName evidence="3">Methenyltetrahydrofolate cyclohydrolase</fullName>
    </submittedName>
</protein>
<dbReference type="Pfam" id="PF04961">
    <property type="entry name" value="FTCD_C"/>
    <property type="match status" value="1"/>
</dbReference>
<evidence type="ECO:0000259" key="2">
    <source>
        <dbReference type="Pfam" id="PF04961"/>
    </source>
</evidence>
<dbReference type="Proteomes" id="UP000013085">
    <property type="component" value="Unassembled WGS sequence"/>
</dbReference>
<dbReference type="AlphaFoldDB" id="A0A0E2HA72"/>
<sequence>MIESMTIQEFLDVLSSKEPVPGGGGASALAGALGNALGQMVSNLTIGKKKYALVEDEIKELAERMKGIQGQFTQLADQDAKVFAPLAKCYSLPSGTEEEKAYKAEVMEARLLDASLVPMEIMEKAAEMLEIMDILADKGSRMAVSDVGVGVQFIRTALLGAVMNVYINTKSMKNREKAEEMNEKAERLIREGTEAADRIYQKVLGQLR</sequence>
<dbReference type="InterPro" id="IPR036178">
    <property type="entry name" value="Formintransfe-cycloase-like_sf"/>
</dbReference>
<dbReference type="HOGENOM" id="CLU_088419_0_1_9"/>
<feature type="coiled-coil region" evidence="1">
    <location>
        <begin position="51"/>
        <end position="78"/>
    </location>
</feature>
<name>A0A0E2HA72_9FIRM</name>
<comment type="caution">
    <text evidence="3">The sequence shown here is derived from an EMBL/GenBank/DDBJ whole genome shotgun (WGS) entry which is preliminary data.</text>
</comment>
<feature type="domain" description="Cyclodeaminase/cyclohydrolase" evidence="2">
    <location>
        <begin position="6"/>
        <end position="186"/>
    </location>
</feature>
<evidence type="ECO:0000313" key="4">
    <source>
        <dbReference type="Proteomes" id="UP000013085"/>
    </source>
</evidence>
<dbReference type="InterPro" id="IPR007044">
    <property type="entry name" value="Cyclodeamin/CycHdrlase"/>
</dbReference>
<proteinExistence type="predicted"/>
<keyword evidence="1" id="KW-0175">Coiled coil</keyword>
<reference evidence="3 4" key="1">
    <citation type="submission" date="2013-01" db="EMBL/GenBank/DDBJ databases">
        <title>The Genome Sequence of Clostridium clostridioforme 90A8.</title>
        <authorList>
            <consortium name="The Broad Institute Genome Sequencing Platform"/>
            <person name="Earl A."/>
            <person name="Ward D."/>
            <person name="Feldgarden M."/>
            <person name="Gevers D."/>
            <person name="Courvalin P."/>
            <person name="Lambert T."/>
            <person name="Walker B."/>
            <person name="Young S.K."/>
            <person name="Zeng Q."/>
            <person name="Gargeya S."/>
            <person name="Fitzgerald M."/>
            <person name="Haas B."/>
            <person name="Abouelleil A."/>
            <person name="Alvarado L."/>
            <person name="Arachchi H.M."/>
            <person name="Berlin A.M."/>
            <person name="Chapman S.B."/>
            <person name="Dewar J."/>
            <person name="Goldberg J."/>
            <person name="Griggs A."/>
            <person name="Gujja S."/>
            <person name="Hansen M."/>
            <person name="Howarth C."/>
            <person name="Imamovic A."/>
            <person name="Larimer J."/>
            <person name="McCowan C."/>
            <person name="Murphy C."/>
            <person name="Neiman D."/>
            <person name="Pearson M."/>
            <person name="Priest M."/>
            <person name="Roberts A."/>
            <person name="Saif S."/>
            <person name="Shea T."/>
            <person name="Sisk P."/>
            <person name="Sykes S."/>
            <person name="Wortman J."/>
            <person name="Nusbaum C."/>
            <person name="Birren B."/>
        </authorList>
    </citation>
    <scope>NUCLEOTIDE SEQUENCE [LARGE SCALE GENOMIC DNA]</scope>
    <source>
        <strain evidence="3 4">90A8</strain>
    </source>
</reference>
<dbReference type="Gene3D" id="1.20.120.680">
    <property type="entry name" value="Formiminotetrahydrofolate cyclodeaminase monomer, up-and-down helical bundle"/>
    <property type="match status" value="1"/>
</dbReference>
<organism evidence="3 4">
    <name type="scientific">[Clostridium] clostridioforme 90A8</name>
    <dbReference type="NCBI Taxonomy" id="999408"/>
    <lineage>
        <taxon>Bacteria</taxon>
        <taxon>Bacillati</taxon>
        <taxon>Bacillota</taxon>
        <taxon>Clostridia</taxon>
        <taxon>Lachnospirales</taxon>
        <taxon>Lachnospiraceae</taxon>
        <taxon>Enterocloster</taxon>
    </lineage>
</organism>